<name>A0AAW8DKV6_9MICC</name>
<dbReference type="EMBL" id="JAUSTF010000010">
    <property type="protein sequence ID" value="MDQ0182203.1"/>
    <property type="molecule type" value="Genomic_DNA"/>
</dbReference>
<organism evidence="2 5">
    <name type="scientific">Arthrobacter bambusae</name>
    <dbReference type="NCBI Taxonomy" id="1338426"/>
    <lineage>
        <taxon>Bacteria</taxon>
        <taxon>Bacillati</taxon>
        <taxon>Actinomycetota</taxon>
        <taxon>Actinomycetes</taxon>
        <taxon>Micrococcales</taxon>
        <taxon>Micrococcaceae</taxon>
        <taxon>Arthrobacter</taxon>
    </lineage>
</organism>
<feature type="compositionally biased region" description="Basic and acidic residues" evidence="1">
    <location>
        <begin position="1"/>
        <end position="20"/>
    </location>
</feature>
<accession>A0AAW8DKV6</accession>
<dbReference type="EMBL" id="JAUSRG010000010">
    <property type="protein sequence ID" value="MDP9906239.1"/>
    <property type="molecule type" value="Genomic_DNA"/>
</dbReference>
<proteinExistence type="predicted"/>
<evidence type="ECO:0000313" key="4">
    <source>
        <dbReference type="Proteomes" id="UP001230951"/>
    </source>
</evidence>
<evidence type="ECO:0000313" key="3">
    <source>
        <dbReference type="EMBL" id="MDQ0182203.1"/>
    </source>
</evidence>
<dbReference type="Proteomes" id="UP001242995">
    <property type="component" value="Unassembled WGS sequence"/>
</dbReference>
<evidence type="ECO:0000313" key="2">
    <source>
        <dbReference type="EMBL" id="MDP9906239.1"/>
    </source>
</evidence>
<dbReference type="InterPro" id="IPR023346">
    <property type="entry name" value="Lysozyme-like_dom_sf"/>
</dbReference>
<gene>
    <name evidence="2" type="ORF">J2S90_003218</name>
    <name evidence="3" type="ORF">J2S93_003650</name>
</gene>
<dbReference type="AlphaFoldDB" id="A0AAW8DKV6"/>
<comment type="caution">
    <text evidence="2">The sequence shown here is derived from an EMBL/GenBank/DDBJ whole genome shotgun (WGS) entry which is preliminary data.</text>
</comment>
<feature type="region of interest" description="Disordered" evidence="1">
    <location>
        <begin position="1"/>
        <end position="39"/>
    </location>
</feature>
<dbReference type="Proteomes" id="UP001230951">
    <property type="component" value="Unassembled WGS sequence"/>
</dbReference>
<protein>
    <submittedName>
        <fullName evidence="2">Lipid-binding transport protein (Tim44 family)</fullName>
    </submittedName>
</protein>
<dbReference type="SUPFAM" id="SSF53955">
    <property type="entry name" value="Lysozyme-like"/>
    <property type="match status" value="1"/>
</dbReference>
<evidence type="ECO:0000256" key="1">
    <source>
        <dbReference type="SAM" id="MobiDB-lite"/>
    </source>
</evidence>
<evidence type="ECO:0000313" key="5">
    <source>
        <dbReference type="Proteomes" id="UP001242995"/>
    </source>
</evidence>
<sequence>MSDSKDQSRPVARHRGEPARRNKSRSTLRRAASNLGTGQRMAVVAGVVAVFLGAGAATQAAGQAINAQDMSRTSESRTVDHSATPSATATPSASASASPKPSTASTPSQAAAPAPAAVAPQAAAPAAPAAPPAPAAPVAPVAVDDPSGAQAYAASILPSYGWGQGEMSALITLWNKESDWRTTATNASSGAYGIGQSLPAEKMASEGADWQTNYQTQIRWGLNYIKERYGSPSAAWSFHLAHNWY</sequence>
<keyword evidence="4" id="KW-1185">Reference proteome</keyword>
<reference evidence="2 4" key="1">
    <citation type="submission" date="2023-07" db="EMBL/GenBank/DDBJ databases">
        <title>Sorghum-associated microbial communities from plants grown in Nebraska, USA.</title>
        <authorList>
            <person name="Schachtman D."/>
        </authorList>
    </citation>
    <scope>NUCLEOTIDE SEQUENCE</scope>
    <source>
        <strain evidence="2">DS1006</strain>
        <strain evidence="3 4">DS1016</strain>
    </source>
</reference>
<feature type="compositionally biased region" description="Low complexity" evidence="1">
    <location>
        <begin position="82"/>
        <end position="117"/>
    </location>
</feature>
<dbReference type="RefSeq" id="WP_306962626.1">
    <property type="nucleotide sequence ID" value="NZ_JAUSRG010000010.1"/>
</dbReference>
<feature type="region of interest" description="Disordered" evidence="1">
    <location>
        <begin position="64"/>
        <end position="117"/>
    </location>
</feature>